<dbReference type="InterPro" id="IPR052743">
    <property type="entry name" value="Glutaminase_GtaA"/>
</dbReference>
<comment type="caution">
    <text evidence="5">The sequence shown here is derived from an EMBL/GenBank/DDBJ whole genome shotgun (WGS) entry which is preliminary data.</text>
</comment>
<dbReference type="Pfam" id="PF17168">
    <property type="entry name" value="DUF5127"/>
    <property type="match status" value="1"/>
</dbReference>
<dbReference type="Proteomes" id="UP001303889">
    <property type="component" value="Unassembled WGS sequence"/>
</dbReference>
<evidence type="ECO:0000259" key="3">
    <source>
        <dbReference type="Pfam" id="PF16335"/>
    </source>
</evidence>
<keyword evidence="6" id="KW-1185">Reference proteome</keyword>
<dbReference type="AlphaFoldDB" id="A0AAN6RWU6"/>
<feature type="domain" description="Glutaminase A central" evidence="3">
    <location>
        <begin position="689"/>
        <end position="788"/>
    </location>
</feature>
<name>A0AAN6RWU6_9PEZI</name>
<feature type="chain" id="PRO_5043039047" description="Glutaminase A" evidence="2">
    <location>
        <begin position="17"/>
        <end position="839"/>
    </location>
</feature>
<keyword evidence="2" id="KW-0732">Signal</keyword>
<dbReference type="Pfam" id="PF16335">
    <property type="entry name" value="GtaA_6_Hairpin"/>
    <property type="match status" value="3"/>
</dbReference>
<reference evidence="5" key="2">
    <citation type="submission" date="2023-05" db="EMBL/GenBank/DDBJ databases">
        <authorList>
            <consortium name="Lawrence Berkeley National Laboratory"/>
            <person name="Steindorff A."/>
            <person name="Hensen N."/>
            <person name="Bonometti L."/>
            <person name="Westerberg I."/>
            <person name="Brannstrom I.O."/>
            <person name="Guillou S."/>
            <person name="Cros-Aarteil S."/>
            <person name="Calhoun S."/>
            <person name="Haridas S."/>
            <person name="Kuo A."/>
            <person name="Mondo S."/>
            <person name="Pangilinan J."/>
            <person name="Riley R."/>
            <person name="Labutti K."/>
            <person name="Andreopoulos B."/>
            <person name="Lipzen A."/>
            <person name="Chen C."/>
            <person name="Yanf M."/>
            <person name="Daum C."/>
            <person name="Ng V."/>
            <person name="Clum A."/>
            <person name="Ohm R."/>
            <person name="Martin F."/>
            <person name="Silar P."/>
            <person name="Natvig D."/>
            <person name="Lalanne C."/>
            <person name="Gautier V."/>
            <person name="Ament-Velasquez S.L."/>
            <person name="Kruys A."/>
            <person name="Hutchinson M.I."/>
            <person name="Powell A.J."/>
            <person name="Barry K."/>
            <person name="Miller A.N."/>
            <person name="Grigoriev I.V."/>
            <person name="Debuchy R."/>
            <person name="Gladieux P."/>
            <person name="Thoren M.H."/>
            <person name="Johannesson H."/>
        </authorList>
    </citation>
    <scope>NUCLEOTIDE SEQUENCE</scope>
    <source>
        <strain evidence="5">CBS 103.79</strain>
    </source>
</reference>
<organism evidence="5 6">
    <name type="scientific">Staphylotrichum tortipilum</name>
    <dbReference type="NCBI Taxonomy" id="2831512"/>
    <lineage>
        <taxon>Eukaryota</taxon>
        <taxon>Fungi</taxon>
        <taxon>Dikarya</taxon>
        <taxon>Ascomycota</taxon>
        <taxon>Pezizomycotina</taxon>
        <taxon>Sordariomycetes</taxon>
        <taxon>Sordariomycetidae</taxon>
        <taxon>Sordariales</taxon>
        <taxon>Chaetomiaceae</taxon>
        <taxon>Staphylotrichum</taxon>
    </lineage>
</organism>
<protein>
    <recommendedName>
        <fullName evidence="7">Glutaminase A</fullName>
    </recommendedName>
</protein>
<evidence type="ECO:0000259" key="4">
    <source>
        <dbReference type="Pfam" id="PF17168"/>
    </source>
</evidence>
<feature type="domain" description="Glutaminase A N-terminal" evidence="4">
    <location>
        <begin position="118"/>
        <end position="343"/>
    </location>
</feature>
<feature type="signal peptide" evidence="2">
    <location>
        <begin position="1"/>
        <end position="16"/>
    </location>
</feature>
<feature type="domain" description="Glutaminase A central" evidence="3">
    <location>
        <begin position="534"/>
        <end position="654"/>
    </location>
</feature>
<evidence type="ECO:0000256" key="2">
    <source>
        <dbReference type="SAM" id="SignalP"/>
    </source>
</evidence>
<dbReference type="InterPro" id="IPR033433">
    <property type="entry name" value="GtaA_N"/>
</dbReference>
<feature type="region of interest" description="Disordered" evidence="1">
    <location>
        <begin position="663"/>
        <end position="683"/>
    </location>
</feature>
<reference evidence="5" key="1">
    <citation type="journal article" date="2023" name="Mol. Phylogenet. Evol.">
        <title>Genome-scale phylogeny and comparative genomics of the fungal order Sordariales.</title>
        <authorList>
            <person name="Hensen N."/>
            <person name="Bonometti L."/>
            <person name="Westerberg I."/>
            <person name="Brannstrom I.O."/>
            <person name="Guillou S."/>
            <person name="Cros-Aarteil S."/>
            <person name="Calhoun S."/>
            <person name="Haridas S."/>
            <person name="Kuo A."/>
            <person name="Mondo S."/>
            <person name="Pangilinan J."/>
            <person name="Riley R."/>
            <person name="LaButti K."/>
            <person name="Andreopoulos B."/>
            <person name="Lipzen A."/>
            <person name="Chen C."/>
            <person name="Yan M."/>
            <person name="Daum C."/>
            <person name="Ng V."/>
            <person name="Clum A."/>
            <person name="Steindorff A."/>
            <person name="Ohm R.A."/>
            <person name="Martin F."/>
            <person name="Silar P."/>
            <person name="Natvig D.O."/>
            <person name="Lalanne C."/>
            <person name="Gautier V."/>
            <person name="Ament-Velasquez S.L."/>
            <person name="Kruys A."/>
            <person name="Hutchinson M.I."/>
            <person name="Powell A.J."/>
            <person name="Barry K."/>
            <person name="Miller A.N."/>
            <person name="Grigoriev I.V."/>
            <person name="Debuchy R."/>
            <person name="Gladieux P."/>
            <person name="Hiltunen Thoren M."/>
            <person name="Johannesson H."/>
        </authorList>
    </citation>
    <scope>NUCLEOTIDE SEQUENCE</scope>
    <source>
        <strain evidence="5">CBS 103.79</strain>
    </source>
</reference>
<proteinExistence type="predicted"/>
<dbReference type="PANTHER" id="PTHR31987">
    <property type="entry name" value="GLUTAMINASE A-RELATED"/>
    <property type="match status" value="1"/>
</dbReference>
<evidence type="ECO:0000313" key="6">
    <source>
        <dbReference type="Proteomes" id="UP001303889"/>
    </source>
</evidence>
<dbReference type="PANTHER" id="PTHR31987:SF12">
    <property type="entry name" value="PUTATIVE (AFU_ORTHOLOGUE AFUA_3G10910)-RELATED"/>
    <property type="match status" value="1"/>
</dbReference>
<sequence length="839" mass="93758">MRFDLLALSAVATASTLTPNVLPLIVRNPYLSTWLYHARDAPWENWPMFYTGAHVGFSVMASVPDTHTVYPLLGRAQDSLNHNHRVYKIAYPEYLGATFDASTTNLTYKIASPSHASTRLTLSFLSPITPSSTFRQSIPASYLTVTVEGCLDVSIYTDVNGEWVTGNRGNQVQWELQRLARSGSASSWPGPGKLKTWKVSRTHQELFTEFADRAEWGTMYFSGPDDVHHQSGTSAILRQHFAEKGFLKNEVDKKFRRVMEEEPVFAFAKPFKLAGGKRDTCHPKTDSVTFTFALVQDPVVQFARAKGMTNMKPLWQSYIPAAHDMIAYHYDDFQTAAALAQNYSDALAEDAYNSGSADYQDIAALSARQVLGATQFSGTPEDPIIFLKEISSNGNFQTVDVIFPAFPFFLYTNPKWLAYLLEPLLEHQLSGQYPNDYSMHDLGSHFPNATGHPDGRDEYMPVEECGNMLIMGLALANALRYDTDPVFARAAVGPNAEAHAAFGKWSNCVDKHGLDKRIDDDDDGTGVNLRGSKAAEKWLSRSYKLWKQWTGYLVRESLIPHNQLCTDDFAGWLANQTNLALKGIIGIKAMSEIADLVGQEADAEHYRAIADDYIDKWQEYGISRDQTHAKLAYTWYGSWTTIYNLYADSLLCFHVKKDEERGERGRRLGGSATDGGQKPIGGGDGDGMFVPDKVYQMQSDWYHAVLQRYGLPLDSRHLYTKSDWEFFAAAVTGRKTRTEILTAVARWVNETVVDRPLTDLYETEGRGEFPNGVYFMARPVVGGHFAFLALERACGGKAVEALRFLDEKPPAAINVERVLQVERHAAGRAVDGAWDEGDL</sequence>
<evidence type="ECO:0000313" key="5">
    <source>
        <dbReference type="EMBL" id="KAK3906437.1"/>
    </source>
</evidence>
<accession>A0AAN6RWU6</accession>
<dbReference type="EMBL" id="MU855327">
    <property type="protein sequence ID" value="KAK3906437.1"/>
    <property type="molecule type" value="Genomic_DNA"/>
</dbReference>
<feature type="domain" description="Glutaminase A central" evidence="3">
    <location>
        <begin position="356"/>
        <end position="478"/>
    </location>
</feature>
<dbReference type="InterPro" id="IPR032514">
    <property type="entry name" value="GtaA_central"/>
</dbReference>
<evidence type="ECO:0008006" key="7">
    <source>
        <dbReference type="Google" id="ProtNLM"/>
    </source>
</evidence>
<evidence type="ECO:0000256" key="1">
    <source>
        <dbReference type="SAM" id="MobiDB-lite"/>
    </source>
</evidence>
<gene>
    <name evidence="5" type="ORF">C8A05DRAFT_40781</name>
</gene>